<proteinExistence type="predicted"/>
<dbReference type="InterPro" id="IPR040401">
    <property type="entry name" value="CCDC162"/>
</dbReference>
<reference evidence="2" key="1">
    <citation type="submission" date="2025-08" db="UniProtKB">
        <authorList>
            <consortium name="RefSeq"/>
        </authorList>
    </citation>
    <scope>IDENTIFICATION</scope>
    <source>
        <tissue evidence="2">Spleen</tissue>
    </source>
</reference>
<organism evidence="1 2">
    <name type="scientific">Tursiops truncatus</name>
    <name type="common">Atlantic bottle-nosed dolphin</name>
    <name type="synonym">Delphinus truncatus</name>
    <dbReference type="NCBI Taxonomy" id="9739"/>
    <lineage>
        <taxon>Eukaryota</taxon>
        <taxon>Metazoa</taxon>
        <taxon>Chordata</taxon>
        <taxon>Craniata</taxon>
        <taxon>Vertebrata</taxon>
        <taxon>Euteleostomi</taxon>
        <taxon>Mammalia</taxon>
        <taxon>Eutheria</taxon>
        <taxon>Laurasiatheria</taxon>
        <taxon>Artiodactyla</taxon>
        <taxon>Whippomorpha</taxon>
        <taxon>Cetacea</taxon>
        <taxon>Odontoceti</taxon>
        <taxon>Delphinidae</taxon>
        <taxon>Tursiops</taxon>
    </lineage>
</organism>
<dbReference type="OrthoDB" id="76966at2759"/>
<name>A0A6J3S8V3_TURTR</name>
<protein>
    <submittedName>
        <fullName evidence="2">Coiled-coil domain-containing protein 162-like</fullName>
    </submittedName>
</protein>
<evidence type="ECO:0000313" key="1">
    <source>
        <dbReference type="Proteomes" id="UP000245320"/>
    </source>
</evidence>
<dbReference type="Proteomes" id="UP000245320">
    <property type="component" value="Chromosome 12"/>
</dbReference>
<sequence length="93" mass="11071">MRSLGHWRLAVQQAHFRGQLSRAEKAELLKELEHRVTQEARHRQQVDLMKTSSMEKLLEDVEQKEQHLQLLTEESKMTSKLGQLQQKKIQREL</sequence>
<evidence type="ECO:0000313" key="2">
    <source>
        <dbReference type="RefSeq" id="XP_033723502.1"/>
    </source>
</evidence>
<dbReference type="InParanoid" id="A0A6J3S8V3"/>
<dbReference type="AlphaFoldDB" id="A0A6J3S8V3"/>
<gene>
    <name evidence="2" type="primary">LOC117314480</name>
</gene>
<dbReference type="PANTHER" id="PTHR33331:SF13">
    <property type="entry name" value="COILED-COIL DOMAIN CONTAINING 162"/>
    <property type="match status" value="1"/>
</dbReference>
<dbReference type="PANTHER" id="PTHR33331">
    <property type="entry name" value="COILED-COIL DOMAIN-CONTAINING PROTEIN 162"/>
    <property type="match status" value="1"/>
</dbReference>
<dbReference type="RefSeq" id="XP_033723502.1">
    <property type="nucleotide sequence ID" value="XM_033867611.1"/>
</dbReference>
<accession>A0A6J3S8V3</accession>
<keyword evidence="1" id="KW-1185">Reference proteome</keyword>